<sequence>MISAHCHLCLLGSSDSPASASQVVGITGAHHHTQLIFVFLVETGFHHVGQAGLKLLTSNDLPASTSQSAGIYRREPPHPVRFHVKCNGENKTHKVVGSKCKCAC</sequence>
<dbReference type="Ensembl" id="ENSMFAT00000095088.1">
    <property type="protein sequence ID" value="ENSMFAP00000056098.1"/>
    <property type="gene ID" value="ENSMFAG00000049795.1"/>
</dbReference>
<evidence type="ECO:0000313" key="1">
    <source>
        <dbReference type="Ensembl" id="ENSMFAP00000056098.1"/>
    </source>
</evidence>
<proteinExistence type="predicted"/>
<organism evidence="1 2">
    <name type="scientific">Macaca fascicularis</name>
    <name type="common">Crab-eating macaque</name>
    <name type="synonym">Cynomolgus monkey</name>
    <dbReference type="NCBI Taxonomy" id="9541"/>
    <lineage>
        <taxon>Eukaryota</taxon>
        <taxon>Metazoa</taxon>
        <taxon>Chordata</taxon>
        <taxon>Craniata</taxon>
        <taxon>Vertebrata</taxon>
        <taxon>Euteleostomi</taxon>
        <taxon>Mammalia</taxon>
        <taxon>Eutheria</taxon>
        <taxon>Euarchontoglires</taxon>
        <taxon>Primates</taxon>
        <taxon>Haplorrhini</taxon>
        <taxon>Catarrhini</taxon>
        <taxon>Cercopithecidae</taxon>
        <taxon>Cercopithecinae</taxon>
        <taxon>Macaca</taxon>
    </lineage>
</organism>
<dbReference type="GeneTree" id="ENSGT01120000271815"/>
<dbReference type="PRINTS" id="PR02045">
    <property type="entry name" value="F138DOMAIN"/>
</dbReference>
<keyword evidence="2" id="KW-1185">Reference proteome</keyword>
<dbReference type="AlphaFoldDB" id="A0A7N9CX10"/>
<dbReference type="PANTHER" id="PTHR12138">
    <property type="entry name" value="PRIMATE-EXPANDED PROTEIN FAMILY"/>
    <property type="match status" value="1"/>
</dbReference>
<name>A0A7N9CX10_MACFA</name>
<protein>
    <submittedName>
        <fullName evidence="1">Uncharacterized protein</fullName>
    </submittedName>
</protein>
<reference evidence="1" key="3">
    <citation type="submission" date="2025-09" db="UniProtKB">
        <authorList>
            <consortium name="Ensembl"/>
        </authorList>
    </citation>
    <scope>IDENTIFICATION</scope>
</reference>
<reference evidence="1 2" key="1">
    <citation type="submission" date="2013-03" db="EMBL/GenBank/DDBJ databases">
        <authorList>
            <person name="Warren W."/>
            <person name="Wilson R.K."/>
        </authorList>
    </citation>
    <scope>NUCLEOTIDE SEQUENCE</scope>
</reference>
<reference evidence="1" key="2">
    <citation type="submission" date="2025-08" db="UniProtKB">
        <authorList>
            <consortium name="Ensembl"/>
        </authorList>
    </citation>
    <scope>IDENTIFICATION</scope>
</reference>
<evidence type="ECO:0000313" key="2">
    <source>
        <dbReference type="Proteomes" id="UP000233100"/>
    </source>
</evidence>
<dbReference type="PANTHER" id="PTHR12138:SF152">
    <property type="entry name" value="C2H2-TYPE DOMAIN-CONTAINING PROTEIN"/>
    <property type="match status" value="1"/>
</dbReference>
<dbReference type="Proteomes" id="UP000233100">
    <property type="component" value="Chromosome 11"/>
</dbReference>
<accession>A0A7N9CX10</accession>